<gene>
    <name evidence="2" type="ORF">PENTCL1PPCAC_7480</name>
</gene>
<proteinExistence type="predicted"/>
<dbReference type="InterPro" id="IPR039545">
    <property type="entry name" value="PGAP2"/>
</dbReference>
<feature type="transmembrane region" description="Helical" evidence="1">
    <location>
        <begin position="244"/>
        <end position="271"/>
    </location>
</feature>
<dbReference type="GO" id="GO:0000139">
    <property type="term" value="C:Golgi membrane"/>
    <property type="evidence" value="ECO:0007669"/>
    <property type="project" value="InterPro"/>
</dbReference>
<feature type="transmembrane region" description="Helical" evidence="1">
    <location>
        <begin position="178"/>
        <end position="194"/>
    </location>
</feature>
<keyword evidence="1" id="KW-1133">Transmembrane helix</keyword>
<sequence>VMGRLSPIEEARMAHSYHNYSAIGFFTLAFALVPLLYTAYDHRRYAVQVPAHSLGWVFDVAVTAGRSWDVSIDEVEERHWDADFEYNQLAYQKYSEEEKDRVLSNPWAAYKYKEIIQAPERHRTRIPRSGSFATFLRETYHTKFGMTDMNVCHYKVGGRPNGLPSILRTFELSCSAQLLVRAVVLSTFYVRWYYTYLRCLTVLNTKTGGVLRALAVLTPKLQLAEMIFAFLITCFQQDNDQPLLWLFPIVVIGWAVSVCFYILVFSLMSMIDGGSESSSRLSQIRLACLSVCIFCSPIWIQNHLPFIKWKTCFTEVPIREALAEYATVAAVILFVTTQLYEMRHYWGLLSCSNHDHCVELNPEFSGVYRPAEVEIRAAAIRNRLTTSSSRKSSDVFLMGAMLA</sequence>
<keyword evidence="1" id="KW-0472">Membrane</keyword>
<organism evidence="2 3">
    <name type="scientific">Pristionchus entomophagus</name>
    <dbReference type="NCBI Taxonomy" id="358040"/>
    <lineage>
        <taxon>Eukaryota</taxon>
        <taxon>Metazoa</taxon>
        <taxon>Ecdysozoa</taxon>
        <taxon>Nematoda</taxon>
        <taxon>Chromadorea</taxon>
        <taxon>Rhabditida</taxon>
        <taxon>Rhabditina</taxon>
        <taxon>Diplogasteromorpha</taxon>
        <taxon>Diplogasteroidea</taxon>
        <taxon>Neodiplogasteridae</taxon>
        <taxon>Pristionchus</taxon>
    </lineage>
</organism>
<dbReference type="Proteomes" id="UP001432027">
    <property type="component" value="Unassembled WGS sequence"/>
</dbReference>
<evidence type="ECO:0000313" key="3">
    <source>
        <dbReference type="Proteomes" id="UP001432027"/>
    </source>
</evidence>
<keyword evidence="1" id="KW-0812">Transmembrane</keyword>
<accession>A0AAV5SYZ2</accession>
<reference evidence="2" key="1">
    <citation type="submission" date="2023-10" db="EMBL/GenBank/DDBJ databases">
        <title>Genome assembly of Pristionchus species.</title>
        <authorList>
            <person name="Yoshida K."/>
            <person name="Sommer R.J."/>
        </authorList>
    </citation>
    <scope>NUCLEOTIDE SEQUENCE</scope>
    <source>
        <strain evidence="2">RS0144</strain>
    </source>
</reference>
<dbReference type="EMBL" id="BTSX01000002">
    <property type="protein sequence ID" value="GMS85305.1"/>
    <property type="molecule type" value="Genomic_DNA"/>
</dbReference>
<protein>
    <submittedName>
        <fullName evidence="2">Uncharacterized protein</fullName>
    </submittedName>
</protein>
<comment type="caution">
    <text evidence="2">The sequence shown here is derived from an EMBL/GenBank/DDBJ whole genome shotgun (WGS) entry which is preliminary data.</text>
</comment>
<evidence type="ECO:0000313" key="2">
    <source>
        <dbReference type="EMBL" id="GMS85305.1"/>
    </source>
</evidence>
<dbReference type="PANTHER" id="PTHR12892:SF16">
    <property type="entry name" value="TRANSMEMBRANE PROTEIN"/>
    <property type="match status" value="1"/>
</dbReference>
<feature type="transmembrane region" description="Helical" evidence="1">
    <location>
        <begin position="321"/>
        <end position="340"/>
    </location>
</feature>
<feature type="transmembrane region" description="Helical" evidence="1">
    <location>
        <begin position="20"/>
        <end position="40"/>
    </location>
</feature>
<evidence type="ECO:0000256" key="1">
    <source>
        <dbReference type="SAM" id="Phobius"/>
    </source>
</evidence>
<dbReference type="PANTHER" id="PTHR12892">
    <property type="entry name" value="FGF RECEPTOR ACTIVATING PROTEIN 1"/>
    <property type="match status" value="1"/>
</dbReference>
<dbReference type="GO" id="GO:0005789">
    <property type="term" value="C:endoplasmic reticulum membrane"/>
    <property type="evidence" value="ECO:0007669"/>
    <property type="project" value="TreeGrafter"/>
</dbReference>
<dbReference type="AlphaFoldDB" id="A0AAV5SYZ2"/>
<name>A0AAV5SYZ2_9BILA</name>
<dbReference type="GO" id="GO:0006506">
    <property type="term" value="P:GPI anchor biosynthetic process"/>
    <property type="evidence" value="ECO:0007669"/>
    <property type="project" value="TreeGrafter"/>
</dbReference>
<keyword evidence="3" id="KW-1185">Reference proteome</keyword>
<feature type="non-terminal residue" evidence="2">
    <location>
        <position position="1"/>
    </location>
</feature>
<feature type="transmembrane region" description="Helical" evidence="1">
    <location>
        <begin position="283"/>
        <end position="300"/>
    </location>
</feature>
<feature type="transmembrane region" description="Helical" evidence="1">
    <location>
        <begin position="214"/>
        <end position="232"/>
    </location>
</feature>